<evidence type="ECO:0000313" key="2">
    <source>
        <dbReference type="EMBL" id="APG62822.1"/>
    </source>
</evidence>
<sequence>MGILDGLLGNLEGVAEKLGVPKEQAGSIMSSLQDKLSGDGDKMQAVQDLAQEHGISADKIQEMLGGEDSLLSKAAGFLDRDGDGNPLNDITDMASGLFGKK</sequence>
<gene>
    <name evidence="2" type="ORF">LPB140_08500</name>
</gene>
<dbReference type="Proteomes" id="UP000242561">
    <property type="component" value="Chromosome"/>
</dbReference>
<evidence type="ECO:0000256" key="1">
    <source>
        <dbReference type="SAM" id="MobiDB-lite"/>
    </source>
</evidence>
<keyword evidence="3" id="KW-1185">Reference proteome</keyword>
<dbReference type="RefSeq" id="WP_072559471.1">
    <property type="nucleotide sequence ID" value="NZ_CP018154.1"/>
</dbReference>
<dbReference type="EMBL" id="CP018154">
    <property type="protein sequence ID" value="APG62822.1"/>
    <property type="molecule type" value="Genomic_DNA"/>
</dbReference>
<accession>A0A1L3JCH5</accession>
<dbReference type="OrthoDB" id="7450771at2"/>
<evidence type="ECO:0008006" key="4">
    <source>
        <dbReference type="Google" id="ProtNLM"/>
    </source>
</evidence>
<dbReference type="AlphaFoldDB" id="A0A1L3JCH5"/>
<reference evidence="2 3" key="1">
    <citation type="submission" date="2016-11" db="EMBL/GenBank/DDBJ databases">
        <title>Sphingorhabdus sp. LPB0140, isolated from marine environment.</title>
        <authorList>
            <person name="Kim E."/>
            <person name="Yi H."/>
        </authorList>
    </citation>
    <scope>NUCLEOTIDE SEQUENCE [LARGE SCALE GENOMIC DNA]</scope>
    <source>
        <strain evidence="2 3">LPB0140</strain>
    </source>
</reference>
<name>A0A1L3JCH5_9SPHN</name>
<dbReference type="KEGG" id="sphl:LPB140_08500"/>
<dbReference type="STRING" id="1913578.LPB140_08500"/>
<proteinExistence type="predicted"/>
<organism evidence="2 3">
    <name type="scientific">Sphingorhabdus lutea</name>
    <dbReference type="NCBI Taxonomy" id="1913578"/>
    <lineage>
        <taxon>Bacteria</taxon>
        <taxon>Pseudomonadati</taxon>
        <taxon>Pseudomonadota</taxon>
        <taxon>Alphaproteobacteria</taxon>
        <taxon>Sphingomonadales</taxon>
        <taxon>Sphingomonadaceae</taxon>
        <taxon>Sphingorhabdus</taxon>
    </lineage>
</organism>
<feature type="region of interest" description="Disordered" evidence="1">
    <location>
        <begin position="82"/>
        <end position="101"/>
    </location>
</feature>
<protein>
    <recommendedName>
        <fullName evidence="4">DUF937 domain-containing protein</fullName>
    </recommendedName>
</protein>
<evidence type="ECO:0000313" key="3">
    <source>
        <dbReference type="Proteomes" id="UP000242561"/>
    </source>
</evidence>